<feature type="transmembrane region" description="Helical" evidence="5">
    <location>
        <begin position="183"/>
        <end position="208"/>
    </location>
</feature>
<dbReference type="InterPro" id="IPR036259">
    <property type="entry name" value="MFS_trans_sf"/>
</dbReference>
<feature type="transmembrane region" description="Helical" evidence="5">
    <location>
        <begin position="53"/>
        <end position="74"/>
    </location>
</feature>
<evidence type="ECO:0000256" key="5">
    <source>
        <dbReference type="SAM" id="Phobius"/>
    </source>
</evidence>
<dbReference type="Pfam" id="PF07690">
    <property type="entry name" value="MFS_1"/>
    <property type="match status" value="1"/>
</dbReference>
<dbReference type="PANTHER" id="PTHR42718:SF10">
    <property type="entry name" value="TRANSPORTER, PUTATIVE (AFU_ORTHOLOGUE AFUA_8G06760)-RELATED"/>
    <property type="match status" value="1"/>
</dbReference>
<organism evidence="6 7">
    <name type="scientific">Letharia columbiana</name>
    <dbReference type="NCBI Taxonomy" id="112416"/>
    <lineage>
        <taxon>Eukaryota</taxon>
        <taxon>Fungi</taxon>
        <taxon>Dikarya</taxon>
        <taxon>Ascomycota</taxon>
        <taxon>Pezizomycotina</taxon>
        <taxon>Lecanoromycetes</taxon>
        <taxon>OSLEUM clade</taxon>
        <taxon>Lecanoromycetidae</taxon>
        <taxon>Lecanorales</taxon>
        <taxon>Lecanorineae</taxon>
        <taxon>Parmeliaceae</taxon>
        <taxon>Letharia</taxon>
    </lineage>
</organism>
<feature type="transmembrane region" description="Helical" evidence="5">
    <location>
        <begin position="228"/>
        <end position="246"/>
    </location>
</feature>
<keyword evidence="4 5" id="KW-0472">Membrane</keyword>
<dbReference type="GeneID" id="59290165"/>
<dbReference type="OrthoDB" id="2130629at2759"/>
<evidence type="ECO:0000313" key="7">
    <source>
        <dbReference type="Proteomes" id="UP000578531"/>
    </source>
</evidence>
<dbReference type="GO" id="GO:0016020">
    <property type="term" value="C:membrane"/>
    <property type="evidence" value="ECO:0007669"/>
    <property type="project" value="UniProtKB-SubCell"/>
</dbReference>
<protein>
    <submittedName>
        <fullName evidence="6">Uncharacterized protein</fullName>
    </submittedName>
</protein>
<keyword evidence="7" id="KW-1185">Reference proteome</keyword>
<dbReference type="RefSeq" id="XP_037162642.1">
    <property type="nucleotide sequence ID" value="XM_037310409.1"/>
</dbReference>
<comment type="subcellular location">
    <subcellularLocation>
        <location evidence="1">Membrane</location>
        <topology evidence="1">Multi-pass membrane protein</topology>
    </subcellularLocation>
</comment>
<proteinExistence type="predicted"/>
<dbReference type="AlphaFoldDB" id="A0A8H6FRC9"/>
<dbReference type="Proteomes" id="UP000578531">
    <property type="component" value="Unassembled WGS sequence"/>
</dbReference>
<sequence>MITASYSRLGDAQNIALLTLSLLLVPAFAYWMHRQERLGKPAIIPNSLWKNTALTTTCVAVFFTWAVFNAFQYFSTLFFQRVQSLSALQISLCLLPMVVVAAVTDIITGILVSKVHVRLLVSVTSATSLISSILMATISPSSPYWTNAFVAMLLSAINPDTIFTVSGLIMTSAYPSNNGLAGGVFNVFAQLGNSIGLAVAAAVAASVSAHHEGVGVGAAGEGGVLFEGYKAVFWICAASMVVVTGMT</sequence>
<feature type="transmembrane region" description="Helical" evidence="5">
    <location>
        <begin position="86"/>
        <end position="112"/>
    </location>
</feature>
<feature type="transmembrane region" description="Helical" evidence="5">
    <location>
        <begin position="119"/>
        <end position="138"/>
    </location>
</feature>
<reference evidence="6 7" key="1">
    <citation type="journal article" date="2020" name="Genomics">
        <title>Complete, high-quality genomes from long-read metagenomic sequencing of two wolf lichen thalli reveals enigmatic genome architecture.</title>
        <authorList>
            <person name="McKenzie S.K."/>
            <person name="Walston R.F."/>
            <person name="Allen J.L."/>
        </authorList>
    </citation>
    <scope>NUCLEOTIDE SEQUENCE [LARGE SCALE GENOMIC DNA]</scope>
    <source>
        <strain evidence="6">WasteWater2</strain>
    </source>
</reference>
<dbReference type="GO" id="GO:0022857">
    <property type="term" value="F:transmembrane transporter activity"/>
    <property type="evidence" value="ECO:0007669"/>
    <property type="project" value="InterPro"/>
</dbReference>
<feature type="transmembrane region" description="Helical" evidence="5">
    <location>
        <begin position="12"/>
        <end position="32"/>
    </location>
</feature>
<evidence type="ECO:0000256" key="3">
    <source>
        <dbReference type="ARBA" id="ARBA00022989"/>
    </source>
</evidence>
<feature type="transmembrane region" description="Helical" evidence="5">
    <location>
        <begin position="144"/>
        <end position="171"/>
    </location>
</feature>
<evidence type="ECO:0000256" key="4">
    <source>
        <dbReference type="ARBA" id="ARBA00023136"/>
    </source>
</evidence>
<evidence type="ECO:0000313" key="6">
    <source>
        <dbReference type="EMBL" id="KAF6233220.1"/>
    </source>
</evidence>
<evidence type="ECO:0000256" key="2">
    <source>
        <dbReference type="ARBA" id="ARBA00022692"/>
    </source>
</evidence>
<evidence type="ECO:0000256" key="1">
    <source>
        <dbReference type="ARBA" id="ARBA00004141"/>
    </source>
</evidence>
<dbReference type="PANTHER" id="PTHR42718">
    <property type="entry name" value="MAJOR FACILITATOR SUPERFAMILY MULTIDRUG TRANSPORTER MFSC"/>
    <property type="match status" value="1"/>
</dbReference>
<dbReference type="InterPro" id="IPR011701">
    <property type="entry name" value="MFS"/>
</dbReference>
<keyword evidence="3 5" id="KW-1133">Transmembrane helix</keyword>
<gene>
    <name evidence="6" type="ORF">HO173_008509</name>
</gene>
<dbReference type="SUPFAM" id="SSF103473">
    <property type="entry name" value="MFS general substrate transporter"/>
    <property type="match status" value="1"/>
</dbReference>
<dbReference type="Gene3D" id="1.20.1250.20">
    <property type="entry name" value="MFS general substrate transporter like domains"/>
    <property type="match status" value="1"/>
</dbReference>
<dbReference type="EMBL" id="JACCJC010000040">
    <property type="protein sequence ID" value="KAF6233220.1"/>
    <property type="molecule type" value="Genomic_DNA"/>
</dbReference>
<name>A0A8H6FRC9_9LECA</name>
<comment type="caution">
    <text evidence="6">The sequence shown here is derived from an EMBL/GenBank/DDBJ whole genome shotgun (WGS) entry which is preliminary data.</text>
</comment>
<keyword evidence="2 5" id="KW-0812">Transmembrane</keyword>
<accession>A0A8H6FRC9</accession>